<dbReference type="Proteomes" id="UP001164929">
    <property type="component" value="Chromosome 16"/>
</dbReference>
<accession>A0AAD6LKH6</accession>
<feature type="region of interest" description="Disordered" evidence="1">
    <location>
        <begin position="96"/>
        <end position="132"/>
    </location>
</feature>
<proteinExistence type="predicted"/>
<dbReference type="AlphaFoldDB" id="A0AAD6LKH6"/>
<feature type="compositionally biased region" description="Basic and acidic residues" evidence="1">
    <location>
        <begin position="108"/>
        <end position="123"/>
    </location>
</feature>
<evidence type="ECO:0000256" key="1">
    <source>
        <dbReference type="SAM" id="MobiDB-lite"/>
    </source>
</evidence>
<reference evidence="2 3" key="1">
    <citation type="journal article" date="2023" name="Mol. Ecol. Resour.">
        <title>Chromosome-level genome assembly of a triploid poplar Populus alba 'Berolinensis'.</title>
        <authorList>
            <person name="Chen S."/>
            <person name="Yu Y."/>
            <person name="Wang X."/>
            <person name="Wang S."/>
            <person name="Zhang T."/>
            <person name="Zhou Y."/>
            <person name="He R."/>
            <person name="Meng N."/>
            <person name="Wang Y."/>
            <person name="Liu W."/>
            <person name="Liu Z."/>
            <person name="Liu J."/>
            <person name="Guo Q."/>
            <person name="Huang H."/>
            <person name="Sederoff R.R."/>
            <person name="Wang G."/>
            <person name="Qu G."/>
            <person name="Chen S."/>
        </authorList>
    </citation>
    <scope>NUCLEOTIDE SEQUENCE [LARGE SCALE GENOMIC DNA]</scope>
    <source>
        <strain evidence="2">SC-2020</strain>
    </source>
</reference>
<evidence type="ECO:0000313" key="3">
    <source>
        <dbReference type="Proteomes" id="UP001164929"/>
    </source>
</evidence>
<organism evidence="2 3">
    <name type="scientific">Populus alba x Populus x berolinensis</name>
    <dbReference type="NCBI Taxonomy" id="444605"/>
    <lineage>
        <taxon>Eukaryota</taxon>
        <taxon>Viridiplantae</taxon>
        <taxon>Streptophyta</taxon>
        <taxon>Embryophyta</taxon>
        <taxon>Tracheophyta</taxon>
        <taxon>Spermatophyta</taxon>
        <taxon>Magnoliopsida</taxon>
        <taxon>eudicotyledons</taxon>
        <taxon>Gunneridae</taxon>
        <taxon>Pentapetalae</taxon>
        <taxon>rosids</taxon>
        <taxon>fabids</taxon>
        <taxon>Malpighiales</taxon>
        <taxon>Salicaceae</taxon>
        <taxon>Saliceae</taxon>
        <taxon>Populus</taxon>
    </lineage>
</organism>
<name>A0AAD6LKH6_9ROSI</name>
<dbReference type="EMBL" id="JAQIZT010000016">
    <property type="protein sequence ID" value="KAJ6968680.1"/>
    <property type="molecule type" value="Genomic_DNA"/>
</dbReference>
<keyword evidence="3" id="KW-1185">Reference proteome</keyword>
<sequence length="132" mass="14414">MEKNLVEGLDAINHSADRATDSNLGVLNVCPDLNSDDDTSMAVETSAKFYLEEKVKYDSSLVDDNYGCMSSNSSLEEKVAEFIRNGKSDAIEGNVYGLSHGSGSGESKGIREPEKMTEFHSKILTEGNQKRN</sequence>
<protein>
    <submittedName>
        <fullName evidence="2">Uncharacterized protein</fullName>
    </submittedName>
</protein>
<comment type="caution">
    <text evidence="2">The sequence shown here is derived from an EMBL/GenBank/DDBJ whole genome shotgun (WGS) entry which is preliminary data.</text>
</comment>
<gene>
    <name evidence="2" type="ORF">NC653_036608</name>
</gene>
<evidence type="ECO:0000313" key="2">
    <source>
        <dbReference type="EMBL" id="KAJ6968680.1"/>
    </source>
</evidence>